<dbReference type="Proteomes" id="UP001501479">
    <property type="component" value="Unassembled WGS sequence"/>
</dbReference>
<keyword evidence="3" id="KW-0547">Nucleotide-binding</keyword>
<dbReference type="PROSITE" id="PS50893">
    <property type="entry name" value="ABC_TRANSPORTER_2"/>
    <property type="match status" value="1"/>
</dbReference>
<dbReference type="Gene3D" id="3.40.50.300">
    <property type="entry name" value="P-loop containing nucleotide triphosphate hydrolases"/>
    <property type="match status" value="1"/>
</dbReference>
<evidence type="ECO:0000256" key="2">
    <source>
        <dbReference type="ARBA" id="ARBA00022448"/>
    </source>
</evidence>
<evidence type="ECO:0000256" key="4">
    <source>
        <dbReference type="ARBA" id="ARBA00022840"/>
    </source>
</evidence>
<dbReference type="InterPro" id="IPR003439">
    <property type="entry name" value="ABC_transporter-like_ATP-bd"/>
</dbReference>
<dbReference type="NCBIfam" id="TIGR01727">
    <property type="entry name" value="oligo_HPY"/>
    <property type="match status" value="1"/>
</dbReference>
<dbReference type="InterPro" id="IPR027417">
    <property type="entry name" value="P-loop_NTPase"/>
</dbReference>
<gene>
    <name evidence="6" type="primary">oppF</name>
    <name evidence="6" type="ORF">GCM10022421_14980</name>
</gene>
<dbReference type="InterPro" id="IPR017871">
    <property type="entry name" value="ABC_transporter-like_CS"/>
</dbReference>
<dbReference type="PROSITE" id="PS00211">
    <property type="entry name" value="ABC_TRANSPORTER_1"/>
    <property type="match status" value="1"/>
</dbReference>
<sequence>MSDKKLLLEVNNLRVHFNIKPRQAWPWSAPATLKAVDGISFRLYQGETLGIVGESGCGKSTLARAIIGLVQANAGEVLWLGRDLTKVEHKERRETRKDIQMIFQDPLASLNPRMTIGDIIAEPLRTFYPKMPKEEITEKVRAMMARVGLLPNLINRYPHEFSGGQCQRIGIARALILKPRLVICDEPVSALDVSIQAQIVNLLQELQQEMGLSLIFIAHDLSVVKHISDRVLVMYLGKPVEMGESRALFGHPAHPYTQSLMSAVPLPDPNHERNRQVQILQGELPSPIKPPSGCVFRTRCPLADDNCARIRPVLEGKDRHSVACLKVTMDTVMSKSGE</sequence>
<dbReference type="NCBIfam" id="NF008453">
    <property type="entry name" value="PRK11308.1"/>
    <property type="match status" value="1"/>
</dbReference>
<dbReference type="NCBIfam" id="NF011659">
    <property type="entry name" value="PRK15079.1"/>
    <property type="match status" value="1"/>
</dbReference>
<evidence type="ECO:0000313" key="6">
    <source>
        <dbReference type="EMBL" id="GAA3708877.1"/>
    </source>
</evidence>
<proteinExistence type="inferred from homology"/>
<dbReference type="Pfam" id="PF00005">
    <property type="entry name" value="ABC_tran"/>
    <property type="match status" value="1"/>
</dbReference>
<dbReference type="InterPro" id="IPR003593">
    <property type="entry name" value="AAA+_ATPase"/>
</dbReference>
<dbReference type="PANTHER" id="PTHR43776:SF7">
    <property type="entry name" value="D,D-DIPEPTIDE TRANSPORT ATP-BINDING PROTEIN DDPF-RELATED"/>
    <property type="match status" value="1"/>
</dbReference>
<dbReference type="InterPro" id="IPR013563">
    <property type="entry name" value="Oligopep_ABC_C"/>
</dbReference>
<dbReference type="SUPFAM" id="SSF52540">
    <property type="entry name" value="P-loop containing nucleoside triphosphate hydrolases"/>
    <property type="match status" value="1"/>
</dbReference>
<dbReference type="Pfam" id="PF08352">
    <property type="entry name" value="oligo_HPY"/>
    <property type="match status" value="1"/>
</dbReference>
<organism evidence="6 7">
    <name type="scientific">Oceanisphaera sediminis</name>
    <dbReference type="NCBI Taxonomy" id="981381"/>
    <lineage>
        <taxon>Bacteria</taxon>
        <taxon>Pseudomonadati</taxon>
        <taxon>Pseudomonadota</taxon>
        <taxon>Gammaproteobacteria</taxon>
        <taxon>Aeromonadales</taxon>
        <taxon>Aeromonadaceae</taxon>
        <taxon>Oceanisphaera</taxon>
    </lineage>
</organism>
<dbReference type="RefSeq" id="WP_344963861.1">
    <property type="nucleotide sequence ID" value="NZ_BAABDS010000025.1"/>
</dbReference>
<feature type="domain" description="ABC transporter" evidence="5">
    <location>
        <begin position="8"/>
        <end position="261"/>
    </location>
</feature>
<dbReference type="CDD" id="cd03257">
    <property type="entry name" value="ABC_NikE_OppD_transporters"/>
    <property type="match status" value="1"/>
</dbReference>
<evidence type="ECO:0000259" key="5">
    <source>
        <dbReference type="PROSITE" id="PS50893"/>
    </source>
</evidence>
<evidence type="ECO:0000256" key="1">
    <source>
        <dbReference type="ARBA" id="ARBA00005417"/>
    </source>
</evidence>
<evidence type="ECO:0000313" key="7">
    <source>
        <dbReference type="Proteomes" id="UP001501479"/>
    </source>
</evidence>
<dbReference type="EMBL" id="BAABDS010000025">
    <property type="protein sequence ID" value="GAA3708877.1"/>
    <property type="molecule type" value="Genomic_DNA"/>
</dbReference>
<keyword evidence="7" id="KW-1185">Reference proteome</keyword>
<name>A0ABP7DRB2_9GAMM</name>
<dbReference type="PANTHER" id="PTHR43776">
    <property type="entry name" value="TRANSPORT ATP-BINDING PROTEIN"/>
    <property type="match status" value="1"/>
</dbReference>
<dbReference type="InterPro" id="IPR050319">
    <property type="entry name" value="ABC_transp_ATP-bind"/>
</dbReference>
<protein>
    <submittedName>
        <fullName evidence="6">Murein tripeptide/oligopeptide ABC transporter ATP binding protein OppF</fullName>
    </submittedName>
</protein>
<comment type="similarity">
    <text evidence="1">Belongs to the ABC transporter superfamily.</text>
</comment>
<comment type="caution">
    <text evidence="6">The sequence shown here is derived from an EMBL/GenBank/DDBJ whole genome shotgun (WGS) entry which is preliminary data.</text>
</comment>
<accession>A0ABP7DRB2</accession>
<keyword evidence="2" id="KW-0813">Transport</keyword>
<evidence type="ECO:0000256" key="3">
    <source>
        <dbReference type="ARBA" id="ARBA00022741"/>
    </source>
</evidence>
<reference evidence="7" key="1">
    <citation type="journal article" date="2019" name="Int. J. Syst. Evol. Microbiol.">
        <title>The Global Catalogue of Microorganisms (GCM) 10K type strain sequencing project: providing services to taxonomists for standard genome sequencing and annotation.</title>
        <authorList>
            <consortium name="The Broad Institute Genomics Platform"/>
            <consortium name="The Broad Institute Genome Sequencing Center for Infectious Disease"/>
            <person name="Wu L."/>
            <person name="Ma J."/>
        </authorList>
    </citation>
    <scope>NUCLEOTIDE SEQUENCE [LARGE SCALE GENOMIC DNA]</scope>
    <source>
        <strain evidence="7">JCM 17329</strain>
    </source>
</reference>
<dbReference type="SMART" id="SM00382">
    <property type="entry name" value="AAA"/>
    <property type="match status" value="1"/>
</dbReference>
<keyword evidence="4" id="KW-0067">ATP-binding</keyword>